<evidence type="ECO:0000313" key="3">
    <source>
        <dbReference type="RefSeq" id="XP_010934345.1"/>
    </source>
</evidence>
<dbReference type="OrthoDB" id="1927320at2759"/>
<dbReference type="GeneID" id="105054515"/>
<dbReference type="PANTHER" id="PTHR37263">
    <property type="entry name" value="EXPRESSED PROTEIN"/>
    <property type="match status" value="1"/>
</dbReference>
<accession>A0A6I9S6P9</accession>
<proteinExistence type="predicted"/>
<dbReference type="RefSeq" id="XP_010934345.1">
    <property type="nucleotide sequence ID" value="XM_010936043.3"/>
</dbReference>
<dbReference type="Proteomes" id="UP000504607">
    <property type="component" value="Chromosome 11"/>
</dbReference>
<feature type="region of interest" description="Disordered" evidence="1">
    <location>
        <begin position="30"/>
        <end position="58"/>
    </location>
</feature>
<evidence type="ECO:0000256" key="1">
    <source>
        <dbReference type="SAM" id="MobiDB-lite"/>
    </source>
</evidence>
<gene>
    <name evidence="3" type="primary">LOC105054515</name>
</gene>
<dbReference type="KEGG" id="egu:105054515"/>
<keyword evidence="2" id="KW-1185">Reference proteome</keyword>
<name>A0A6I9S6P9_ELAGV</name>
<dbReference type="PANTHER" id="PTHR37263:SF2">
    <property type="entry name" value="EXPRESSED PROTEIN"/>
    <property type="match status" value="1"/>
</dbReference>
<sequence length="97" mass="10958">MHLWPTLKIRDSFKQAYLCKLEWNLDRIKRSKQRTSSASDQPLLLADSKSQAQEEGPGRSASQLLTKLLAFAADLFVILTCCCCCCCRAACDDREEN</sequence>
<organism evidence="2 3">
    <name type="scientific">Elaeis guineensis var. tenera</name>
    <name type="common">Oil palm</name>
    <dbReference type="NCBI Taxonomy" id="51953"/>
    <lineage>
        <taxon>Eukaryota</taxon>
        <taxon>Viridiplantae</taxon>
        <taxon>Streptophyta</taxon>
        <taxon>Embryophyta</taxon>
        <taxon>Tracheophyta</taxon>
        <taxon>Spermatophyta</taxon>
        <taxon>Magnoliopsida</taxon>
        <taxon>Liliopsida</taxon>
        <taxon>Arecaceae</taxon>
        <taxon>Arecoideae</taxon>
        <taxon>Cocoseae</taxon>
        <taxon>Elaeidinae</taxon>
        <taxon>Elaeis</taxon>
    </lineage>
</organism>
<dbReference type="InParanoid" id="A0A6I9S6P9"/>
<protein>
    <submittedName>
        <fullName evidence="3">Uncharacterized protein LOC105054515 isoform X1</fullName>
    </submittedName>
</protein>
<reference evidence="3" key="1">
    <citation type="submission" date="2025-08" db="UniProtKB">
        <authorList>
            <consortium name="RefSeq"/>
        </authorList>
    </citation>
    <scope>IDENTIFICATION</scope>
</reference>
<evidence type="ECO:0000313" key="2">
    <source>
        <dbReference type="Proteomes" id="UP000504607"/>
    </source>
</evidence>
<dbReference type="AlphaFoldDB" id="A0A6I9S6P9"/>